<dbReference type="STRING" id="105231.A0A1Y1IE58"/>
<proteinExistence type="predicted"/>
<protein>
    <submittedName>
        <fullName evidence="2">Uncharacterized protein</fullName>
    </submittedName>
</protein>
<dbReference type="OMA" id="GDCRTET"/>
<dbReference type="EMBL" id="DF237273">
    <property type="protein sequence ID" value="GAQ86986.1"/>
    <property type="molecule type" value="Genomic_DNA"/>
</dbReference>
<evidence type="ECO:0000256" key="1">
    <source>
        <dbReference type="SAM" id="MobiDB-lite"/>
    </source>
</evidence>
<accession>A0A1Y1IE58</accession>
<reference evidence="2 3" key="1">
    <citation type="journal article" date="2014" name="Nat. Commun.">
        <title>Klebsormidium flaccidum genome reveals primary factors for plant terrestrial adaptation.</title>
        <authorList>
            <person name="Hori K."/>
            <person name="Maruyama F."/>
            <person name="Fujisawa T."/>
            <person name="Togashi T."/>
            <person name="Yamamoto N."/>
            <person name="Seo M."/>
            <person name="Sato S."/>
            <person name="Yamada T."/>
            <person name="Mori H."/>
            <person name="Tajima N."/>
            <person name="Moriyama T."/>
            <person name="Ikeuchi M."/>
            <person name="Watanabe M."/>
            <person name="Wada H."/>
            <person name="Kobayashi K."/>
            <person name="Saito M."/>
            <person name="Masuda T."/>
            <person name="Sasaki-Sekimoto Y."/>
            <person name="Mashiguchi K."/>
            <person name="Awai K."/>
            <person name="Shimojima M."/>
            <person name="Masuda S."/>
            <person name="Iwai M."/>
            <person name="Nobusawa T."/>
            <person name="Narise T."/>
            <person name="Kondo S."/>
            <person name="Saito H."/>
            <person name="Sato R."/>
            <person name="Murakawa M."/>
            <person name="Ihara Y."/>
            <person name="Oshima-Yamada Y."/>
            <person name="Ohtaka K."/>
            <person name="Satoh M."/>
            <person name="Sonobe K."/>
            <person name="Ishii M."/>
            <person name="Ohtani R."/>
            <person name="Kanamori-Sato M."/>
            <person name="Honoki R."/>
            <person name="Miyazaki D."/>
            <person name="Mochizuki H."/>
            <person name="Umetsu J."/>
            <person name="Higashi K."/>
            <person name="Shibata D."/>
            <person name="Kamiya Y."/>
            <person name="Sato N."/>
            <person name="Nakamura Y."/>
            <person name="Tabata S."/>
            <person name="Ida S."/>
            <person name="Kurokawa K."/>
            <person name="Ohta H."/>
        </authorList>
    </citation>
    <scope>NUCLEOTIDE SEQUENCE [LARGE SCALE GENOMIC DNA]</scope>
    <source>
        <strain evidence="2 3">NIES-2285</strain>
    </source>
</reference>
<feature type="compositionally biased region" description="Basic and acidic residues" evidence="1">
    <location>
        <begin position="419"/>
        <end position="438"/>
    </location>
</feature>
<feature type="region of interest" description="Disordered" evidence="1">
    <location>
        <begin position="356"/>
        <end position="671"/>
    </location>
</feature>
<name>A0A1Y1IE58_KLENI</name>
<dbReference type="Proteomes" id="UP000054558">
    <property type="component" value="Unassembled WGS sequence"/>
</dbReference>
<feature type="compositionally biased region" description="Polar residues" evidence="1">
    <location>
        <begin position="477"/>
        <end position="487"/>
    </location>
</feature>
<evidence type="ECO:0000313" key="3">
    <source>
        <dbReference type="Proteomes" id="UP000054558"/>
    </source>
</evidence>
<dbReference type="AlphaFoldDB" id="A0A1Y1IE58"/>
<feature type="compositionally biased region" description="Acidic residues" evidence="1">
    <location>
        <begin position="167"/>
        <end position="182"/>
    </location>
</feature>
<feature type="compositionally biased region" description="Acidic residues" evidence="1">
    <location>
        <begin position="237"/>
        <end position="256"/>
    </location>
</feature>
<feature type="compositionally biased region" description="Basic and acidic residues" evidence="1">
    <location>
        <begin position="215"/>
        <end position="236"/>
    </location>
</feature>
<feature type="compositionally biased region" description="Low complexity" evidence="1">
    <location>
        <begin position="122"/>
        <end position="133"/>
    </location>
</feature>
<gene>
    <name evidence="2" type="ORF">KFL_003240070</name>
</gene>
<feature type="compositionally biased region" description="Basic and acidic residues" evidence="1">
    <location>
        <begin position="603"/>
        <end position="612"/>
    </location>
</feature>
<feature type="compositionally biased region" description="Basic and acidic residues" evidence="1">
    <location>
        <begin position="393"/>
        <end position="409"/>
    </location>
</feature>
<evidence type="ECO:0000313" key="2">
    <source>
        <dbReference type="EMBL" id="GAQ86986.1"/>
    </source>
</evidence>
<organism evidence="2 3">
    <name type="scientific">Klebsormidium nitens</name>
    <name type="common">Green alga</name>
    <name type="synonym">Ulothrix nitens</name>
    <dbReference type="NCBI Taxonomy" id="105231"/>
    <lineage>
        <taxon>Eukaryota</taxon>
        <taxon>Viridiplantae</taxon>
        <taxon>Streptophyta</taxon>
        <taxon>Klebsormidiophyceae</taxon>
        <taxon>Klebsormidiales</taxon>
        <taxon>Klebsormidiaceae</taxon>
        <taxon>Klebsormidium</taxon>
    </lineage>
</organism>
<feature type="compositionally biased region" description="Polar residues" evidence="1">
    <location>
        <begin position="356"/>
        <end position="371"/>
    </location>
</feature>
<feature type="compositionally biased region" description="Acidic residues" evidence="1">
    <location>
        <begin position="650"/>
        <end position="659"/>
    </location>
</feature>
<keyword evidence="3" id="KW-1185">Reference proteome</keyword>
<feature type="compositionally biased region" description="Basic and acidic residues" evidence="1">
    <location>
        <begin position="621"/>
        <end position="640"/>
    </location>
</feature>
<sequence length="748" mass="79364">MSADLYSNAIRRALIPADQAEALAQIPGWGPAQYGDDFTPLDAEEDTVPVEQADLGVQQEDASGLKDSVEDEIQATGGFLDLQEPARFTSQDEDLDSPNRADSYNEAFEDGTEEAAPVESQPPAADPAASAPDARFDEFQPMTQDPGFDSLLPFLAETAPQGLTQEREDESASGDEPEEAAEVLDRPSEQPTPENEDKVEATEEAVQQVEEDGVEEKGQDTGPEIRAKPAELVKSVEEEEGPVAEEQREEEDEEVFQDAVAEPASSQETASRLGRNRERKKAVNGSKSGVSGDVRVEKQPAPADAPASLRPSARTAAISKRVHAAAKAAEAARESSARVGTSSAFTAATALSKNVAQLSDSTQHARPTTRSGRAGTAVSHALTSGGRPAEAAGSERAELPELADRKLPEAGRGAFENFTVRETRSRKKAAEGEAERPEGPAGQAMEPAGVTLQPNFDVSPYGRSALEGPAGPATDSAGVTLQPNTDANEACEEPVADKGSLERGGTAVSGADRKGEGGTESAVQGARDEPEEAGTAEAAEADVPSEAPEKHGVALSLDGATGGQEAIGSGAEAPRRKADEAGGASDQRSRFEPDAAAPSTSRSDGKEAHWSQEDEDFSDDIEAHPQVEKQSEATTQHRDGANGAVHSEEAADEQDEDTVSAEAHGDPRKAWQVLEGTVQGESLKRRLPEMTMSEFRTRQSFPSDFVELVSLWPRRELKQQPVSLLTMSVDAGIWSPPPFYRGKRPRLR</sequence>
<feature type="region of interest" description="Disordered" evidence="1">
    <location>
        <begin position="34"/>
        <end position="325"/>
    </location>
</feature>